<reference evidence="2 3" key="1">
    <citation type="submission" date="2018-08" db="EMBL/GenBank/DDBJ databases">
        <title>Draft genome of the lignicolous fungus Coniochaeta pulveracea.</title>
        <authorList>
            <person name="Borstlap C.J."/>
            <person name="De Witt R.N."/>
            <person name="Botha A."/>
            <person name="Volschenk H."/>
        </authorList>
    </citation>
    <scope>NUCLEOTIDE SEQUENCE [LARGE SCALE GENOMIC DNA]</scope>
    <source>
        <strain evidence="2 3">CAB683</strain>
    </source>
</reference>
<gene>
    <name evidence="2" type="ORF">DL546_009575</name>
</gene>
<dbReference type="OrthoDB" id="4833021at2759"/>
<proteinExistence type="predicted"/>
<keyword evidence="1" id="KW-0472">Membrane</keyword>
<feature type="transmembrane region" description="Helical" evidence="1">
    <location>
        <begin position="30"/>
        <end position="50"/>
    </location>
</feature>
<organism evidence="2 3">
    <name type="scientific">Coniochaeta pulveracea</name>
    <dbReference type="NCBI Taxonomy" id="177199"/>
    <lineage>
        <taxon>Eukaryota</taxon>
        <taxon>Fungi</taxon>
        <taxon>Dikarya</taxon>
        <taxon>Ascomycota</taxon>
        <taxon>Pezizomycotina</taxon>
        <taxon>Sordariomycetes</taxon>
        <taxon>Sordariomycetidae</taxon>
        <taxon>Coniochaetales</taxon>
        <taxon>Coniochaetaceae</taxon>
        <taxon>Coniochaeta</taxon>
    </lineage>
</organism>
<evidence type="ECO:0000313" key="3">
    <source>
        <dbReference type="Proteomes" id="UP000275385"/>
    </source>
</evidence>
<dbReference type="AlphaFoldDB" id="A0A420YLE2"/>
<sequence length="151" mass="16679">MSRLTSGYCRPNPSQISEDTIQLVADMETALVWALALSVTLVSYTMAHIVDQPSWYSRIVNLVILPSEFQSFVRIVSLLCISFALALILPLVALIAYDFVLWIWRLMSTPNIAVQADDTIETDPTIPGTSKSKVTGAELEKVHVLDKPASD</sequence>
<protein>
    <submittedName>
        <fullName evidence="2">Uncharacterized protein</fullName>
    </submittedName>
</protein>
<accession>A0A420YLE2</accession>
<keyword evidence="3" id="KW-1185">Reference proteome</keyword>
<keyword evidence="1" id="KW-0812">Transmembrane</keyword>
<keyword evidence="1" id="KW-1133">Transmembrane helix</keyword>
<comment type="caution">
    <text evidence="2">The sequence shown here is derived from an EMBL/GenBank/DDBJ whole genome shotgun (WGS) entry which is preliminary data.</text>
</comment>
<dbReference type="EMBL" id="QVQW01000004">
    <property type="protein sequence ID" value="RKU48700.1"/>
    <property type="molecule type" value="Genomic_DNA"/>
</dbReference>
<evidence type="ECO:0000313" key="2">
    <source>
        <dbReference type="EMBL" id="RKU48700.1"/>
    </source>
</evidence>
<feature type="transmembrane region" description="Helical" evidence="1">
    <location>
        <begin position="71"/>
        <end position="97"/>
    </location>
</feature>
<dbReference type="Proteomes" id="UP000275385">
    <property type="component" value="Unassembled WGS sequence"/>
</dbReference>
<evidence type="ECO:0000256" key="1">
    <source>
        <dbReference type="SAM" id="Phobius"/>
    </source>
</evidence>
<name>A0A420YLE2_9PEZI</name>